<gene>
    <name evidence="2" type="ORF">HXX08_16535</name>
</gene>
<sequence>MGILQDLFELLRDNSSLQVEEEAGRDVIIALAGNSGEVRDRLQRALSSRLESLWTTSPFRVVETNENPGLDKENSEGGLLLYVLYAGDRIPEAKKLWLEGVVANPSVAGLVVVIPPVRDDSFDRNRKSRFNLLRLIGNNGENSAEKGSENEPADWESELERFTQNNDRLGMVKLTSLEFEDLQKQLLPAIVQRLPDRLLALAKRAPLFRNSVADYFISRAARENAELVLLSNATSFIPILSDLFGGGADFVLLSKNQFELSNRLAALYGQNRSSRFEIWLEVSPIIASALVWRSISQVLTAKLPRLLHILPKAGIAYTATYAVGQAARYYYAGGRTAPAQLSMLLSAAFARFRERFQPNGDSKHDGSEPPRQLRRL</sequence>
<proteinExistence type="predicted"/>
<comment type="caution">
    <text evidence="2">The sequence shown here is derived from an EMBL/GenBank/DDBJ whole genome shotgun (WGS) entry which is preliminary data.</text>
</comment>
<protein>
    <recommendedName>
        <fullName evidence="4">DUF697 domain-containing protein</fullName>
    </recommendedName>
</protein>
<feature type="compositionally biased region" description="Basic and acidic residues" evidence="1">
    <location>
        <begin position="357"/>
        <end position="368"/>
    </location>
</feature>
<evidence type="ECO:0000313" key="3">
    <source>
        <dbReference type="Proteomes" id="UP000521676"/>
    </source>
</evidence>
<evidence type="ECO:0000256" key="1">
    <source>
        <dbReference type="SAM" id="MobiDB-lite"/>
    </source>
</evidence>
<reference evidence="2 3" key="1">
    <citation type="submission" date="2020-06" db="EMBL/GenBank/DDBJ databases">
        <title>Anoxygenic phototrophic Chloroflexota member uses a Type I reaction center.</title>
        <authorList>
            <person name="Tsuji J.M."/>
            <person name="Shaw N.A."/>
            <person name="Nagashima S."/>
            <person name="Venkiteswaran J."/>
            <person name="Schiff S.L."/>
            <person name="Hanada S."/>
            <person name="Tank M."/>
            <person name="Neufeld J.D."/>
        </authorList>
    </citation>
    <scope>NUCLEOTIDE SEQUENCE [LARGE SCALE GENOMIC DNA]</scope>
    <source>
        <strain evidence="2">L227-S17</strain>
    </source>
</reference>
<dbReference type="AlphaFoldDB" id="A0A8T7M5T9"/>
<dbReference type="Proteomes" id="UP000521676">
    <property type="component" value="Unassembled WGS sequence"/>
</dbReference>
<evidence type="ECO:0000313" key="2">
    <source>
        <dbReference type="EMBL" id="NWJ47468.1"/>
    </source>
</evidence>
<feature type="region of interest" description="Disordered" evidence="1">
    <location>
        <begin position="357"/>
        <end position="376"/>
    </location>
</feature>
<name>A0A8T7M5T9_9CHLR</name>
<organism evidence="2 3">
    <name type="scientific">Candidatus Chlorohelix allophototropha</name>
    <dbReference type="NCBI Taxonomy" id="3003348"/>
    <lineage>
        <taxon>Bacteria</taxon>
        <taxon>Bacillati</taxon>
        <taxon>Chloroflexota</taxon>
        <taxon>Chloroflexia</taxon>
        <taxon>Candidatus Chloroheliales</taxon>
        <taxon>Candidatus Chloroheliaceae</taxon>
        <taxon>Candidatus Chlorohelix</taxon>
    </lineage>
</organism>
<accession>A0A8T7M5T9</accession>
<dbReference type="EMBL" id="JACATZ010000003">
    <property type="protein sequence ID" value="NWJ47468.1"/>
    <property type="molecule type" value="Genomic_DNA"/>
</dbReference>
<evidence type="ECO:0008006" key="4">
    <source>
        <dbReference type="Google" id="ProtNLM"/>
    </source>
</evidence>